<dbReference type="AlphaFoldDB" id="A0A1M4XRC0"/>
<keyword evidence="5" id="KW-0460">Magnesium</keyword>
<dbReference type="CDD" id="cd00685">
    <property type="entry name" value="Trans_IPPS_HT"/>
    <property type="match status" value="1"/>
</dbReference>
<dbReference type="SFLD" id="SFLDG01017">
    <property type="entry name" value="Polyprenyl_Transferase_Like"/>
    <property type="match status" value="1"/>
</dbReference>
<name>A0A1M4XRC0_9BACT</name>
<dbReference type="STRING" id="1302690.BUE76_14225"/>
<evidence type="ECO:0000313" key="8">
    <source>
        <dbReference type="Proteomes" id="UP000184368"/>
    </source>
</evidence>
<dbReference type="Proteomes" id="UP000184368">
    <property type="component" value="Unassembled WGS sequence"/>
</dbReference>
<dbReference type="InterPro" id="IPR008949">
    <property type="entry name" value="Isoprenoid_synthase_dom_sf"/>
</dbReference>
<evidence type="ECO:0000313" key="7">
    <source>
        <dbReference type="EMBL" id="SHE95995.1"/>
    </source>
</evidence>
<organism evidence="7 8">
    <name type="scientific">Cnuella takakiae</name>
    <dbReference type="NCBI Taxonomy" id="1302690"/>
    <lineage>
        <taxon>Bacteria</taxon>
        <taxon>Pseudomonadati</taxon>
        <taxon>Bacteroidota</taxon>
        <taxon>Chitinophagia</taxon>
        <taxon>Chitinophagales</taxon>
        <taxon>Chitinophagaceae</taxon>
        <taxon>Cnuella</taxon>
    </lineage>
</organism>
<gene>
    <name evidence="7" type="ORF">SAMN05444008_1049</name>
</gene>
<comment type="similarity">
    <text evidence="2 6">Belongs to the FPP/GGPP synthase family.</text>
</comment>
<dbReference type="Pfam" id="PF00348">
    <property type="entry name" value="polyprenyl_synt"/>
    <property type="match status" value="1"/>
</dbReference>
<evidence type="ECO:0000256" key="2">
    <source>
        <dbReference type="ARBA" id="ARBA00006706"/>
    </source>
</evidence>
<proteinExistence type="inferred from homology"/>
<dbReference type="GO" id="GO:0008299">
    <property type="term" value="P:isoprenoid biosynthetic process"/>
    <property type="evidence" value="ECO:0007669"/>
    <property type="project" value="InterPro"/>
</dbReference>
<dbReference type="EMBL" id="FQUO01000004">
    <property type="protein sequence ID" value="SHE95995.1"/>
    <property type="molecule type" value="Genomic_DNA"/>
</dbReference>
<accession>A0A1M4XRC0</accession>
<dbReference type="InterPro" id="IPR033749">
    <property type="entry name" value="Polyprenyl_synt_CS"/>
</dbReference>
<reference evidence="7 8" key="1">
    <citation type="submission" date="2016-11" db="EMBL/GenBank/DDBJ databases">
        <authorList>
            <person name="Jaros S."/>
            <person name="Januszkiewicz K."/>
            <person name="Wedrychowicz H."/>
        </authorList>
    </citation>
    <scope>NUCLEOTIDE SEQUENCE [LARGE SCALE GENOMIC DNA]</scope>
    <source>
        <strain evidence="7 8">DSM 26897</strain>
    </source>
</reference>
<evidence type="ECO:0000256" key="3">
    <source>
        <dbReference type="ARBA" id="ARBA00022679"/>
    </source>
</evidence>
<evidence type="ECO:0000256" key="6">
    <source>
        <dbReference type="RuleBase" id="RU004466"/>
    </source>
</evidence>
<dbReference type="PANTHER" id="PTHR12001:SF85">
    <property type="entry name" value="SHORT CHAIN ISOPRENYL DIPHOSPHATE SYNTHASE"/>
    <property type="match status" value="1"/>
</dbReference>
<evidence type="ECO:0000256" key="1">
    <source>
        <dbReference type="ARBA" id="ARBA00001946"/>
    </source>
</evidence>
<dbReference type="PANTHER" id="PTHR12001">
    <property type="entry name" value="GERANYLGERANYL PYROPHOSPHATE SYNTHASE"/>
    <property type="match status" value="1"/>
</dbReference>
<dbReference type="PROSITE" id="PS00444">
    <property type="entry name" value="POLYPRENYL_SYNTHASE_2"/>
    <property type="match status" value="1"/>
</dbReference>
<dbReference type="GO" id="GO:0046872">
    <property type="term" value="F:metal ion binding"/>
    <property type="evidence" value="ECO:0007669"/>
    <property type="project" value="UniProtKB-KW"/>
</dbReference>
<dbReference type="PROSITE" id="PS00723">
    <property type="entry name" value="POLYPRENYL_SYNTHASE_1"/>
    <property type="match status" value="1"/>
</dbReference>
<evidence type="ECO:0000256" key="5">
    <source>
        <dbReference type="ARBA" id="ARBA00022842"/>
    </source>
</evidence>
<dbReference type="InterPro" id="IPR000092">
    <property type="entry name" value="Polyprenyl_synt"/>
</dbReference>
<dbReference type="GO" id="GO:0004659">
    <property type="term" value="F:prenyltransferase activity"/>
    <property type="evidence" value="ECO:0007669"/>
    <property type="project" value="InterPro"/>
</dbReference>
<dbReference type="SUPFAM" id="SSF48576">
    <property type="entry name" value="Terpenoid synthases"/>
    <property type="match status" value="1"/>
</dbReference>
<protein>
    <submittedName>
        <fullName evidence="7">Geranylgeranyl diphosphate synthase, type II</fullName>
    </submittedName>
</protein>
<sequence>MPKQVRHDSRLLYKPHYLGGNSIGGALSLALYHFHMQTFEQLSVQFTGFFNRDHFPQTPATLYDPNRYFLQLGGKRVRPILTLMGNELFDVIVPDAWKVGTAVELFHNFTLVHDDIMDRAPLRRGMVTVHEKFGESTALLAGDVMLVAAYEYLQQIDAKYLVRILPLFNKTAREVCEGQQLDMDFESRDEVSLEEYEHMISLKTSVLLAASLKMGAILGGASDRNQGLLYEFGRKVGLAFQVQDDYLDAFGDPEKFGKQVGGDILANKKTFLLIHALETAPKEDKEALEQLLLSNSDHKVAEVISIFRKCGVDDWARHLKEQYLQQALQHLEDVAVVSNRKQPLTDLAHYLVSRDK</sequence>
<dbReference type="Gene3D" id="1.10.600.10">
    <property type="entry name" value="Farnesyl Diphosphate Synthase"/>
    <property type="match status" value="1"/>
</dbReference>
<dbReference type="SFLD" id="SFLDS00005">
    <property type="entry name" value="Isoprenoid_Synthase_Type_I"/>
    <property type="match status" value="1"/>
</dbReference>
<keyword evidence="8" id="KW-1185">Reference proteome</keyword>
<comment type="cofactor">
    <cofactor evidence="1">
        <name>Mg(2+)</name>
        <dbReference type="ChEBI" id="CHEBI:18420"/>
    </cofactor>
</comment>
<keyword evidence="3 6" id="KW-0808">Transferase</keyword>
<evidence type="ECO:0000256" key="4">
    <source>
        <dbReference type="ARBA" id="ARBA00022723"/>
    </source>
</evidence>
<keyword evidence="4" id="KW-0479">Metal-binding</keyword>